<dbReference type="Pfam" id="PF01699">
    <property type="entry name" value="Na_Ca_ex"/>
    <property type="match status" value="2"/>
</dbReference>
<evidence type="ECO:0000256" key="5">
    <source>
        <dbReference type="SAM" id="Phobius"/>
    </source>
</evidence>
<proteinExistence type="predicted"/>
<dbReference type="InterPro" id="IPR004837">
    <property type="entry name" value="NaCa_Exmemb"/>
</dbReference>
<evidence type="ECO:0000313" key="8">
    <source>
        <dbReference type="Proteomes" id="UP000179018"/>
    </source>
</evidence>
<dbReference type="GO" id="GO:0005262">
    <property type="term" value="F:calcium channel activity"/>
    <property type="evidence" value="ECO:0007669"/>
    <property type="project" value="TreeGrafter"/>
</dbReference>
<keyword evidence="4 5" id="KW-0472">Membrane</keyword>
<feature type="domain" description="Sodium/calcium exchanger membrane region" evidence="6">
    <location>
        <begin position="7"/>
        <end position="146"/>
    </location>
</feature>
<feature type="transmembrane region" description="Helical" evidence="5">
    <location>
        <begin position="6"/>
        <end position="25"/>
    </location>
</feature>
<evidence type="ECO:0000313" key="7">
    <source>
        <dbReference type="EMBL" id="OGM59071.1"/>
    </source>
</evidence>
<feature type="transmembrane region" description="Helical" evidence="5">
    <location>
        <begin position="168"/>
        <end position="187"/>
    </location>
</feature>
<evidence type="ECO:0000256" key="3">
    <source>
        <dbReference type="ARBA" id="ARBA00022989"/>
    </source>
</evidence>
<dbReference type="GO" id="GO:0006874">
    <property type="term" value="P:intracellular calcium ion homeostasis"/>
    <property type="evidence" value="ECO:0007669"/>
    <property type="project" value="TreeGrafter"/>
</dbReference>
<dbReference type="PANTHER" id="PTHR10846">
    <property type="entry name" value="SODIUM/POTASSIUM/CALCIUM EXCHANGER"/>
    <property type="match status" value="1"/>
</dbReference>
<feature type="transmembrane region" description="Helical" evidence="5">
    <location>
        <begin position="72"/>
        <end position="92"/>
    </location>
</feature>
<name>A0A1F8B4Z0_9BACT</name>
<gene>
    <name evidence="7" type="ORF">A3A75_05395</name>
</gene>
<accession>A0A1F8B4Z0</accession>
<organism evidence="7 8">
    <name type="scientific">Candidatus Woesebacteria bacterium RIFCSPLOWO2_01_FULL_39_10</name>
    <dbReference type="NCBI Taxonomy" id="1802516"/>
    <lineage>
        <taxon>Bacteria</taxon>
        <taxon>Candidatus Woeseibacteriota</taxon>
    </lineage>
</organism>
<feature type="transmembrane region" description="Helical" evidence="5">
    <location>
        <begin position="104"/>
        <end position="123"/>
    </location>
</feature>
<dbReference type="AlphaFoldDB" id="A0A1F8B4Z0"/>
<reference evidence="7 8" key="1">
    <citation type="journal article" date="2016" name="Nat. Commun.">
        <title>Thousands of microbial genomes shed light on interconnected biogeochemical processes in an aquifer system.</title>
        <authorList>
            <person name="Anantharaman K."/>
            <person name="Brown C.T."/>
            <person name="Hug L.A."/>
            <person name="Sharon I."/>
            <person name="Castelle C.J."/>
            <person name="Probst A.J."/>
            <person name="Thomas B.C."/>
            <person name="Singh A."/>
            <person name="Wilkins M.J."/>
            <person name="Karaoz U."/>
            <person name="Brodie E.L."/>
            <person name="Williams K.H."/>
            <person name="Hubbard S.S."/>
            <person name="Banfield J.F."/>
        </authorList>
    </citation>
    <scope>NUCLEOTIDE SEQUENCE [LARGE SCALE GENOMIC DNA]</scope>
</reference>
<dbReference type="PANTHER" id="PTHR10846:SF8">
    <property type="entry name" value="INNER MEMBRANE PROTEIN YRBG"/>
    <property type="match status" value="1"/>
</dbReference>
<dbReference type="STRING" id="1802516.A3A75_05395"/>
<dbReference type="Proteomes" id="UP000179018">
    <property type="component" value="Unassembled WGS sequence"/>
</dbReference>
<sequence>MSVVTTFAVLFVSLIVLAKSADLVVKNLIRTANAIRLSTFVVSFLVLGLATSTPEFFVGINSALDKTPQLSLGNTIGATIVLLTLITGLMAITSGKVVVDSVFAKKDLIIMNFIILLPVALLFDSKLSRLDAVIMFIAYGFYMLRVYNERHRLSHPISLNHKPGFLRSLLFLILGFVGLAIASNYAVHSARSLAEFLKIPVLMVGVLVFSIGTNFPELILTITAIRKKQKMIVLGNVMGSATTNTLVIALVALIQPFEILDIRLFTVSVFFLATSVVTFSYFVKSKNQITRPEGFALLSLYSFFLIAEIISKLI</sequence>
<evidence type="ECO:0000259" key="6">
    <source>
        <dbReference type="Pfam" id="PF01699"/>
    </source>
</evidence>
<feature type="transmembrane region" description="Helical" evidence="5">
    <location>
        <begin position="199"/>
        <end position="220"/>
    </location>
</feature>
<dbReference type="InterPro" id="IPR044880">
    <property type="entry name" value="NCX_ion-bd_dom_sf"/>
</dbReference>
<feature type="transmembrane region" description="Helical" evidence="5">
    <location>
        <begin position="232"/>
        <end position="256"/>
    </location>
</feature>
<keyword evidence="3 5" id="KW-1133">Transmembrane helix</keyword>
<protein>
    <recommendedName>
        <fullName evidence="6">Sodium/calcium exchanger membrane region domain-containing protein</fullName>
    </recommendedName>
</protein>
<dbReference type="Gene3D" id="1.20.1420.30">
    <property type="entry name" value="NCX, central ion-binding region"/>
    <property type="match status" value="1"/>
</dbReference>
<dbReference type="InterPro" id="IPR004481">
    <property type="entry name" value="K/Na/Ca-exchanger"/>
</dbReference>
<dbReference type="GO" id="GO:0008273">
    <property type="term" value="F:calcium, potassium:sodium antiporter activity"/>
    <property type="evidence" value="ECO:0007669"/>
    <property type="project" value="TreeGrafter"/>
</dbReference>
<comment type="caution">
    <text evidence="7">The sequence shown here is derived from an EMBL/GenBank/DDBJ whole genome shotgun (WGS) entry which is preliminary data.</text>
</comment>
<dbReference type="EMBL" id="MGHC01000027">
    <property type="protein sequence ID" value="OGM59071.1"/>
    <property type="molecule type" value="Genomic_DNA"/>
</dbReference>
<evidence type="ECO:0000256" key="4">
    <source>
        <dbReference type="ARBA" id="ARBA00023136"/>
    </source>
</evidence>
<comment type="subcellular location">
    <subcellularLocation>
        <location evidence="1">Membrane</location>
        <topology evidence="1">Multi-pass membrane protein</topology>
    </subcellularLocation>
</comment>
<evidence type="ECO:0000256" key="2">
    <source>
        <dbReference type="ARBA" id="ARBA00022692"/>
    </source>
</evidence>
<feature type="transmembrane region" description="Helical" evidence="5">
    <location>
        <begin position="262"/>
        <end position="283"/>
    </location>
</feature>
<feature type="transmembrane region" description="Helical" evidence="5">
    <location>
        <begin position="295"/>
        <end position="313"/>
    </location>
</feature>
<keyword evidence="2 5" id="KW-0812">Transmembrane</keyword>
<evidence type="ECO:0000256" key="1">
    <source>
        <dbReference type="ARBA" id="ARBA00004141"/>
    </source>
</evidence>
<dbReference type="GO" id="GO:0005886">
    <property type="term" value="C:plasma membrane"/>
    <property type="evidence" value="ECO:0007669"/>
    <property type="project" value="TreeGrafter"/>
</dbReference>
<feature type="transmembrane region" description="Helical" evidence="5">
    <location>
        <begin position="37"/>
        <end position="60"/>
    </location>
</feature>
<feature type="transmembrane region" description="Helical" evidence="5">
    <location>
        <begin position="129"/>
        <end position="147"/>
    </location>
</feature>
<feature type="domain" description="Sodium/calcium exchanger membrane region" evidence="6">
    <location>
        <begin position="168"/>
        <end position="307"/>
    </location>
</feature>